<keyword evidence="2" id="KW-0964">Secreted</keyword>
<dbReference type="EMBL" id="WUFV01000063">
    <property type="protein sequence ID" value="NEK20717.1"/>
    <property type="molecule type" value="Genomic_DNA"/>
</dbReference>
<accession>A0A7K3VVP7</accession>
<evidence type="ECO:0008006" key="5">
    <source>
        <dbReference type="Google" id="ProtNLM"/>
    </source>
</evidence>
<dbReference type="RefSeq" id="WP_164051143.1">
    <property type="nucleotide sequence ID" value="NZ_WUFV01000063.1"/>
</dbReference>
<dbReference type="Gene3D" id="2.150.10.10">
    <property type="entry name" value="Serralysin-like metalloprotease, C-terminal"/>
    <property type="match status" value="4"/>
</dbReference>
<evidence type="ECO:0000313" key="4">
    <source>
        <dbReference type="Proteomes" id="UP000471705"/>
    </source>
</evidence>
<sequence length="513" mass="50457">DTLIGGTGDDTYVVDNAGDIVVENIGEGMDTIKTSLASYTLGVNIEFLTYTGTAAFAGTGNDVSNTITGGAGADMLVGGGGDDFLDGGTGADHLIGGIGDDDYVVDNIGDVVTENAGEGSDTIFTTLATYSLAGVADVENLTYTGTAAFAGTGNALNNVIRGGDGANILDGGAGDDTLMGGYGNDTFIVDSLNDVIIENAGAGTDTIKTALASYSLASISNVENLTYTGTADFTGTGNELANTITGGVGNDVLDGGAGIDTLVGGAGNDTYVIDNVSDVVTEAANGGIDTIKTTLASYTLASLTNVENLVYTGSSDFAGTGNASANAIIGGAGNDTLDGAAGADTLTGGIGNDIYVVDNAGDLVVENAGEGTDTVKTSLASYTLGSNVENLTYTGTAAFTGTGNSLDNVITGGSGANRLSGGGGDDILIGGAAADTFVYGADGGIDTIVGFVASGTAHDVLAVDSSVFADWAHLLAASAQSGSDVIITADADDKIILKNVTVASLQPANVQFV</sequence>
<dbReference type="PANTHER" id="PTHR38340">
    <property type="entry name" value="S-LAYER PROTEIN"/>
    <property type="match status" value="1"/>
</dbReference>
<evidence type="ECO:0000256" key="2">
    <source>
        <dbReference type="ARBA" id="ARBA00022525"/>
    </source>
</evidence>
<name>A0A7K3VVP7_RHILE</name>
<dbReference type="InterPro" id="IPR001343">
    <property type="entry name" value="Hemolysn_Ca-bd"/>
</dbReference>
<evidence type="ECO:0000256" key="1">
    <source>
        <dbReference type="ARBA" id="ARBA00004613"/>
    </source>
</evidence>
<dbReference type="Proteomes" id="UP000471705">
    <property type="component" value="Unassembled WGS sequence"/>
</dbReference>
<organism evidence="3 4">
    <name type="scientific">Rhizobium leguminosarum</name>
    <dbReference type="NCBI Taxonomy" id="384"/>
    <lineage>
        <taxon>Bacteria</taxon>
        <taxon>Pseudomonadati</taxon>
        <taxon>Pseudomonadota</taxon>
        <taxon>Alphaproteobacteria</taxon>
        <taxon>Hyphomicrobiales</taxon>
        <taxon>Rhizobiaceae</taxon>
        <taxon>Rhizobium/Agrobacterium group</taxon>
        <taxon>Rhizobium</taxon>
    </lineage>
</organism>
<dbReference type="PRINTS" id="PR00313">
    <property type="entry name" value="CABNDNGRPT"/>
</dbReference>
<proteinExistence type="predicted"/>
<dbReference type="InterPro" id="IPR018511">
    <property type="entry name" value="Hemolysin-typ_Ca-bd_CS"/>
</dbReference>
<dbReference type="Pfam" id="PF00353">
    <property type="entry name" value="HemolysinCabind"/>
    <property type="match status" value="5"/>
</dbReference>
<feature type="non-terminal residue" evidence="3">
    <location>
        <position position="1"/>
    </location>
</feature>
<comment type="caution">
    <text evidence="3">The sequence shown here is derived from an EMBL/GenBank/DDBJ whole genome shotgun (WGS) entry which is preliminary data.</text>
</comment>
<dbReference type="InterPro" id="IPR011049">
    <property type="entry name" value="Serralysin-like_metalloprot_C"/>
</dbReference>
<gene>
    <name evidence="3" type="ORF">GR257_38995</name>
</gene>
<evidence type="ECO:0000313" key="3">
    <source>
        <dbReference type="EMBL" id="NEK20717.1"/>
    </source>
</evidence>
<dbReference type="PANTHER" id="PTHR38340:SF1">
    <property type="entry name" value="S-LAYER PROTEIN"/>
    <property type="match status" value="1"/>
</dbReference>
<reference evidence="3 4" key="1">
    <citation type="submission" date="2019-12" db="EMBL/GenBank/DDBJ databases">
        <title>Rhizobium genotypes associated with high levels of biological nitrogen fixation by grain legumes in a temperate-maritime cropping system.</title>
        <authorList>
            <person name="Maluk M."/>
            <person name="Francesc Ferrando Molina F."/>
            <person name="Lopez Del Egido L."/>
            <person name="Lafos M."/>
            <person name="Langarica-Fuentes A."/>
            <person name="Gebre Yohannes G."/>
            <person name="Young M.W."/>
            <person name="Martin P."/>
            <person name="Gantlett R."/>
            <person name="Kenicer G."/>
            <person name="Hawes C."/>
            <person name="Begg G.S."/>
            <person name="Quilliam R.S."/>
            <person name="Squire G.R."/>
            <person name="Poole P.S."/>
            <person name="Young P.W."/>
            <person name="Iannetta P.M."/>
            <person name="James E.K."/>
        </authorList>
    </citation>
    <scope>NUCLEOTIDE SEQUENCE [LARGE SCALE GENOMIC DNA]</scope>
    <source>
        <strain evidence="3 4">JHI54</strain>
    </source>
</reference>
<dbReference type="AlphaFoldDB" id="A0A7K3VVP7"/>
<dbReference type="GO" id="GO:0005509">
    <property type="term" value="F:calcium ion binding"/>
    <property type="evidence" value="ECO:0007669"/>
    <property type="project" value="InterPro"/>
</dbReference>
<protein>
    <recommendedName>
        <fullName evidence="5">Calcium-binding protein</fullName>
    </recommendedName>
</protein>
<dbReference type="InterPro" id="IPR050557">
    <property type="entry name" value="RTX_toxin/Mannuronan_C5-epim"/>
</dbReference>
<dbReference type="PROSITE" id="PS00330">
    <property type="entry name" value="HEMOLYSIN_CALCIUM"/>
    <property type="match status" value="4"/>
</dbReference>
<comment type="subcellular location">
    <subcellularLocation>
        <location evidence="1">Secreted</location>
    </subcellularLocation>
</comment>
<dbReference type="SUPFAM" id="SSF51120">
    <property type="entry name" value="beta-Roll"/>
    <property type="match status" value="3"/>
</dbReference>
<dbReference type="GO" id="GO:0005576">
    <property type="term" value="C:extracellular region"/>
    <property type="evidence" value="ECO:0007669"/>
    <property type="project" value="UniProtKB-SubCell"/>
</dbReference>